<dbReference type="InterPro" id="IPR005471">
    <property type="entry name" value="Tscrpt_reg_IclR_N"/>
</dbReference>
<keyword evidence="1" id="KW-0805">Transcription regulation</keyword>
<dbReference type="InterPro" id="IPR036390">
    <property type="entry name" value="WH_DNA-bd_sf"/>
</dbReference>
<dbReference type="Pfam" id="PF01614">
    <property type="entry name" value="IclR_C"/>
    <property type="match status" value="1"/>
</dbReference>
<sequence length="260" mass="28262">MLTTKKPASVSGAQTIHRAIRALKLVAAQPERGLRLVDVAEKMGLERPTAHRLLKALTEERMLVQHPGSRRYSLGALLFELGLAAAHQYNLHEVCQPVLQKLADETGDSSFLFVRSGNDVVCLARQEGSHPIQTPVVPVGARQPLGVNAGGLALLTALPEQEVMKIIEAIEPRLDAYSNLEVDRLHDYWERARTLGYALIGEHAVPGITAVGLPVINAAGLPIAAITVASIHERMSNARIPTLIPMLKKASEMLTQLLRQ</sequence>
<dbReference type="EMBL" id="CADIKM010000027">
    <property type="protein sequence ID" value="CAB3797862.1"/>
    <property type="molecule type" value="Genomic_DNA"/>
</dbReference>
<evidence type="ECO:0000256" key="3">
    <source>
        <dbReference type="ARBA" id="ARBA00023163"/>
    </source>
</evidence>
<proteinExistence type="predicted"/>
<evidence type="ECO:0000313" key="6">
    <source>
        <dbReference type="EMBL" id="CAB3797862.1"/>
    </source>
</evidence>
<dbReference type="Gene3D" id="3.30.450.40">
    <property type="match status" value="1"/>
</dbReference>
<organism evidence="6 7">
    <name type="scientific">Pararobbsia alpina</name>
    <dbReference type="NCBI Taxonomy" id="621374"/>
    <lineage>
        <taxon>Bacteria</taxon>
        <taxon>Pseudomonadati</taxon>
        <taxon>Pseudomonadota</taxon>
        <taxon>Betaproteobacteria</taxon>
        <taxon>Burkholderiales</taxon>
        <taxon>Burkholderiaceae</taxon>
        <taxon>Pararobbsia</taxon>
    </lineage>
</organism>
<dbReference type="InterPro" id="IPR050707">
    <property type="entry name" value="HTH_MetabolicPath_Reg"/>
</dbReference>
<keyword evidence="2" id="KW-0238">DNA-binding</keyword>
<keyword evidence="7" id="KW-1185">Reference proteome</keyword>
<evidence type="ECO:0000256" key="2">
    <source>
        <dbReference type="ARBA" id="ARBA00023125"/>
    </source>
</evidence>
<protein>
    <submittedName>
        <fullName evidence="6">HTH-type transcriptional repressor AllR</fullName>
    </submittedName>
</protein>
<name>A0A6S7BEN6_9BURK</name>
<dbReference type="InterPro" id="IPR029016">
    <property type="entry name" value="GAF-like_dom_sf"/>
</dbReference>
<evidence type="ECO:0000259" key="5">
    <source>
        <dbReference type="PROSITE" id="PS51078"/>
    </source>
</evidence>
<feature type="domain" description="HTH iclR-type" evidence="4">
    <location>
        <begin position="13"/>
        <end position="76"/>
    </location>
</feature>
<accession>A0A6S7BEN6</accession>
<dbReference type="AlphaFoldDB" id="A0A6S7BEN6"/>
<dbReference type="GO" id="GO:0003700">
    <property type="term" value="F:DNA-binding transcription factor activity"/>
    <property type="evidence" value="ECO:0007669"/>
    <property type="project" value="TreeGrafter"/>
</dbReference>
<dbReference type="PANTHER" id="PTHR30136">
    <property type="entry name" value="HELIX-TURN-HELIX TRANSCRIPTIONAL REGULATOR, ICLR FAMILY"/>
    <property type="match status" value="1"/>
</dbReference>
<dbReference type="PANTHER" id="PTHR30136:SF39">
    <property type="entry name" value="TRANSCRIPTIONAL REGULATORY PROTEIN"/>
    <property type="match status" value="1"/>
</dbReference>
<dbReference type="PROSITE" id="PS51077">
    <property type="entry name" value="HTH_ICLR"/>
    <property type="match status" value="1"/>
</dbReference>
<feature type="domain" description="IclR-ED" evidence="5">
    <location>
        <begin position="77"/>
        <end position="260"/>
    </location>
</feature>
<dbReference type="GO" id="GO:0045892">
    <property type="term" value="P:negative regulation of DNA-templated transcription"/>
    <property type="evidence" value="ECO:0007669"/>
    <property type="project" value="TreeGrafter"/>
</dbReference>
<dbReference type="Pfam" id="PF09339">
    <property type="entry name" value="HTH_IclR"/>
    <property type="match status" value="1"/>
</dbReference>
<keyword evidence="3" id="KW-0804">Transcription</keyword>
<dbReference type="InterPro" id="IPR014757">
    <property type="entry name" value="Tscrpt_reg_IclR_C"/>
</dbReference>
<dbReference type="SUPFAM" id="SSF55781">
    <property type="entry name" value="GAF domain-like"/>
    <property type="match status" value="1"/>
</dbReference>
<reference evidence="6 7" key="1">
    <citation type="submission" date="2020-04" db="EMBL/GenBank/DDBJ databases">
        <authorList>
            <person name="De Canck E."/>
        </authorList>
    </citation>
    <scope>NUCLEOTIDE SEQUENCE [LARGE SCALE GENOMIC DNA]</scope>
    <source>
        <strain evidence="6 7">LMG 28138</strain>
    </source>
</reference>
<evidence type="ECO:0000313" key="7">
    <source>
        <dbReference type="Proteomes" id="UP000494115"/>
    </source>
</evidence>
<dbReference type="InterPro" id="IPR036388">
    <property type="entry name" value="WH-like_DNA-bd_sf"/>
</dbReference>
<dbReference type="Proteomes" id="UP000494115">
    <property type="component" value="Unassembled WGS sequence"/>
</dbReference>
<dbReference type="PROSITE" id="PS51078">
    <property type="entry name" value="ICLR_ED"/>
    <property type="match status" value="1"/>
</dbReference>
<dbReference type="Gene3D" id="1.10.10.10">
    <property type="entry name" value="Winged helix-like DNA-binding domain superfamily/Winged helix DNA-binding domain"/>
    <property type="match status" value="1"/>
</dbReference>
<dbReference type="GO" id="GO:0003677">
    <property type="term" value="F:DNA binding"/>
    <property type="evidence" value="ECO:0007669"/>
    <property type="project" value="UniProtKB-KW"/>
</dbReference>
<dbReference type="SUPFAM" id="SSF46785">
    <property type="entry name" value="Winged helix' DNA-binding domain"/>
    <property type="match status" value="1"/>
</dbReference>
<evidence type="ECO:0000256" key="1">
    <source>
        <dbReference type="ARBA" id="ARBA00023015"/>
    </source>
</evidence>
<dbReference type="RefSeq" id="WP_175106848.1">
    <property type="nucleotide sequence ID" value="NZ_CADIKM010000027.1"/>
</dbReference>
<dbReference type="SMART" id="SM00346">
    <property type="entry name" value="HTH_ICLR"/>
    <property type="match status" value="1"/>
</dbReference>
<evidence type="ECO:0000259" key="4">
    <source>
        <dbReference type="PROSITE" id="PS51077"/>
    </source>
</evidence>
<gene>
    <name evidence="6" type="primary">allR</name>
    <name evidence="6" type="ORF">LMG28138_04335</name>
</gene>